<dbReference type="InterPro" id="IPR013785">
    <property type="entry name" value="Aldolase_TIM"/>
</dbReference>
<comment type="pathway">
    <text evidence="2">Cofactor biosynthesis; NAD(+) biosynthesis; nicotinate D-ribonucleotide from quinolinate: step 1/1.</text>
</comment>
<comment type="function">
    <text evidence="1">Involved in the catabolism of quinolinic acid (QA).</text>
</comment>
<evidence type="ECO:0000259" key="10">
    <source>
        <dbReference type="Pfam" id="PF01729"/>
    </source>
</evidence>
<dbReference type="EMBL" id="CP089983">
    <property type="protein sequence ID" value="WXB02436.1"/>
    <property type="molecule type" value="Genomic_DNA"/>
</dbReference>
<evidence type="ECO:0000256" key="6">
    <source>
        <dbReference type="ARBA" id="ARBA00022676"/>
    </source>
</evidence>
<organism evidence="12 13">
    <name type="scientific">Pendulispora rubella</name>
    <dbReference type="NCBI Taxonomy" id="2741070"/>
    <lineage>
        <taxon>Bacteria</taxon>
        <taxon>Pseudomonadati</taxon>
        <taxon>Myxococcota</taxon>
        <taxon>Myxococcia</taxon>
        <taxon>Myxococcales</taxon>
        <taxon>Sorangiineae</taxon>
        <taxon>Pendulisporaceae</taxon>
        <taxon>Pendulispora</taxon>
    </lineage>
</organism>
<dbReference type="SUPFAM" id="SSF54675">
    <property type="entry name" value="Nicotinate/Quinolinate PRTase N-terminal domain-like"/>
    <property type="match status" value="1"/>
</dbReference>
<dbReference type="InterPro" id="IPR002638">
    <property type="entry name" value="Quinolinate_PRibosylTrfase_C"/>
</dbReference>
<evidence type="ECO:0000256" key="4">
    <source>
        <dbReference type="ARBA" id="ARBA00011944"/>
    </source>
</evidence>
<feature type="domain" description="Quinolinate phosphoribosyl transferase N-terminal" evidence="11">
    <location>
        <begin position="26"/>
        <end position="111"/>
    </location>
</feature>
<evidence type="ECO:0000256" key="3">
    <source>
        <dbReference type="ARBA" id="ARBA00009400"/>
    </source>
</evidence>
<evidence type="ECO:0000256" key="9">
    <source>
        <dbReference type="PIRNR" id="PIRNR006250"/>
    </source>
</evidence>
<evidence type="ECO:0000256" key="8">
    <source>
        <dbReference type="ARBA" id="ARBA00033102"/>
    </source>
</evidence>
<dbReference type="Gene3D" id="3.20.20.70">
    <property type="entry name" value="Aldolase class I"/>
    <property type="match status" value="1"/>
</dbReference>
<dbReference type="Pfam" id="PF02749">
    <property type="entry name" value="QRPTase_N"/>
    <property type="match status" value="1"/>
</dbReference>
<sequence>MSFELPGVALDKIVDIALYEDLSAGDLTTEACIDAEADAVAHAVARKELVVCGGPVFRRVFQRVHPLLEVFDGAREGELVKAGTKLWTVQGRARAILMGERTALNLVQRMSGIATTTRSYVDALPPGSPTRITDTRKTTPGLRVLERYAVRAGGGRNHRDNLGSAVLIKDNHVAACGGVAAAIRRARDRAPHTCRIECEVDSLAQLDEALEAGADIVLLDNMSTEDVAEGVRRARGKAIVEASGGITLPRITELARAGVDAISVGALTHSAAAADIGLDFE</sequence>
<dbReference type="InterPro" id="IPR022412">
    <property type="entry name" value="Quinolinate_PRibosylTrfase_N"/>
</dbReference>
<evidence type="ECO:0000256" key="5">
    <source>
        <dbReference type="ARBA" id="ARBA00022642"/>
    </source>
</evidence>
<protein>
    <recommendedName>
        <fullName evidence="4">nicotinate-nucleotide diphosphorylase (carboxylating)</fullName>
        <ecNumber evidence="4">2.4.2.19</ecNumber>
    </recommendedName>
    <alternativeName>
        <fullName evidence="8">Quinolinate phosphoribosyltransferase [decarboxylating]</fullName>
    </alternativeName>
</protein>
<dbReference type="SUPFAM" id="SSF51690">
    <property type="entry name" value="Nicotinate/Quinolinate PRTase C-terminal domain-like"/>
    <property type="match status" value="1"/>
</dbReference>
<dbReference type="InterPro" id="IPR027277">
    <property type="entry name" value="NadC/ModD"/>
</dbReference>
<name>A0ABZ2KUS3_9BACT</name>
<gene>
    <name evidence="12" type="primary">nadC</name>
    <name evidence="12" type="ORF">LVJ94_36660</name>
</gene>
<dbReference type="InterPro" id="IPR004393">
    <property type="entry name" value="NadC"/>
</dbReference>
<dbReference type="EC" id="2.4.2.19" evidence="4"/>
<evidence type="ECO:0000256" key="2">
    <source>
        <dbReference type="ARBA" id="ARBA00004893"/>
    </source>
</evidence>
<keyword evidence="5" id="KW-0662">Pyridine nucleotide biosynthesis</keyword>
<dbReference type="GO" id="GO:0004514">
    <property type="term" value="F:nicotinate-nucleotide diphosphorylase (carboxylating) activity"/>
    <property type="evidence" value="ECO:0007669"/>
    <property type="project" value="UniProtKB-EC"/>
</dbReference>
<dbReference type="PANTHER" id="PTHR32179">
    <property type="entry name" value="NICOTINATE-NUCLEOTIDE PYROPHOSPHORYLASE [CARBOXYLATING]"/>
    <property type="match status" value="1"/>
</dbReference>
<dbReference type="CDD" id="cd01572">
    <property type="entry name" value="QPRTase"/>
    <property type="match status" value="1"/>
</dbReference>
<feature type="domain" description="Quinolinate phosphoribosyl transferase C-terminal" evidence="10">
    <location>
        <begin position="113"/>
        <end position="279"/>
    </location>
</feature>
<dbReference type="PIRSF" id="PIRSF006250">
    <property type="entry name" value="NadC_ModD"/>
    <property type="match status" value="1"/>
</dbReference>
<keyword evidence="13" id="KW-1185">Reference proteome</keyword>
<evidence type="ECO:0000256" key="7">
    <source>
        <dbReference type="ARBA" id="ARBA00022679"/>
    </source>
</evidence>
<proteinExistence type="inferred from homology"/>
<evidence type="ECO:0000259" key="11">
    <source>
        <dbReference type="Pfam" id="PF02749"/>
    </source>
</evidence>
<dbReference type="InterPro" id="IPR036068">
    <property type="entry name" value="Nicotinate_pribotase-like_C"/>
</dbReference>
<dbReference type="Proteomes" id="UP001374803">
    <property type="component" value="Chromosome"/>
</dbReference>
<dbReference type="RefSeq" id="WP_394832064.1">
    <property type="nucleotide sequence ID" value="NZ_CP089929.1"/>
</dbReference>
<evidence type="ECO:0000313" key="12">
    <source>
        <dbReference type="EMBL" id="WXB02436.1"/>
    </source>
</evidence>
<reference evidence="12" key="1">
    <citation type="submission" date="2021-12" db="EMBL/GenBank/DDBJ databases">
        <title>Discovery of the Pendulisporaceae a myxobacterial family with distinct sporulation behavior and unique specialized metabolism.</title>
        <authorList>
            <person name="Garcia R."/>
            <person name="Popoff A."/>
            <person name="Bader C.D."/>
            <person name="Loehr J."/>
            <person name="Walesch S."/>
            <person name="Walt C."/>
            <person name="Boldt J."/>
            <person name="Bunk B."/>
            <person name="Haeckl F.J.F.P.J."/>
            <person name="Gunesch A.P."/>
            <person name="Birkelbach J."/>
            <person name="Nuebel U."/>
            <person name="Pietschmann T."/>
            <person name="Bach T."/>
            <person name="Mueller R."/>
        </authorList>
    </citation>
    <scope>NUCLEOTIDE SEQUENCE</scope>
    <source>
        <strain evidence="12">MSr11367</strain>
    </source>
</reference>
<accession>A0ABZ2KUS3</accession>
<keyword evidence="7 9" id="KW-0808">Transferase</keyword>
<comment type="similarity">
    <text evidence="3 9">Belongs to the NadC/ModD family.</text>
</comment>
<dbReference type="InterPro" id="IPR037128">
    <property type="entry name" value="Quinolinate_PRibosylTase_N_sf"/>
</dbReference>
<dbReference type="PANTHER" id="PTHR32179:SF3">
    <property type="entry name" value="NICOTINATE-NUCLEOTIDE PYROPHOSPHORYLASE [CARBOXYLATING]"/>
    <property type="match status" value="1"/>
</dbReference>
<dbReference type="NCBIfam" id="TIGR00078">
    <property type="entry name" value="nadC"/>
    <property type="match status" value="1"/>
</dbReference>
<evidence type="ECO:0000313" key="13">
    <source>
        <dbReference type="Proteomes" id="UP001374803"/>
    </source>
</evidence>
<dbReference type="Pfam" id="PF01729">
    <property type="entry name" value="QRPTase_C"/>
    <property type="match status" value="1"/>
</dbReference>
<keyword evidence="6 9" id="KW-0328">Glycosyltransferase</keyword>
<evidence type="ECO:0000256" key="1">
    <source>
        <dbReference type="ARBA" id="ARBA00003237"/>
    </source>
</evidence>
<dbReference type="Gene3D" id="3.90.1170.20">
    <property type="entry name" value="Quinolinate phosphoribosyl transferase, N-terminal domain"/>
    <property type="match status" value="1"/>
</dbReference>